<organism evidence="3 4">
    <name type="scientific">Microbacterium tenebrionis</name>
    <dbReference type="NCBI Taxonomy" id="2830665"/>
    <lineage>
        <taxon>Bacteria</taxon>
        <taxon>Bacillati</taxon>
        <taxon>Actinomycetota</taxon>
        <taxon>Actinomycetes</taxon>
        <taxon>Micrococcales</taxon>
        <taxon>Microbacteriaceae</taxon>
        <taxon>Microbacterium</taxon>
    </lineage>
</organism>
<reference evidence="3" key="1">
    <citation type="submission" date="2021-04" db="EMBL/GenBank/DDBJ databases">
        <title>Microbacterium tenobrionis sp. nov. and Microbacterium allomyrinae sp. nov., isolated from larvae of Tenobrio molitor and Allomyrina dichotoma, respectively.</title>
        <authorList>
            <person name="Lee S.D."/>
        </authorList>
    </citation>
    <scope>NUCLEOTIDE SEQUENCE</scope>
    <source>
        <strain evidence="3">YMB-B2</strain>
    </source>
</reference>
<protein>
    <submittedName>
        <fullName evidence="3">Uncharacterized protein</fullName>
    </submittedName>
</protein>
<feature type="region of interest" description="Disordered" evidence="1">
    <location>
        <begin position="100"/>
        <end position="125"/>
    </location>
</feature>
<dbReference type="AlphaFoldDB" id="A0A9X1LR37"/>
<keyword evidence="2" id="KW-0472">Membrane</keyword>
<feature type="region of interest" description="Disordered" evidence="1">
    <location>
        <begin position="138"/>
        <end position="192"/>
    </location>
</feature>
<feature type="compositionally biased region" description="Polar residues" evidence="1">
    <location>
        <begin position="1"/>
        <end position="10"/>
    </location>
</feature>
<feature type="region of interest" description="Disordered" evidence="1">
    <location>
        <begin position="1"/>
        <end position="32"/>
    </location>
</feature>
<dbReference type="Proteomes" id="UP001139289">
    <property type="component" value="Unassembled WGS sequence"/>
</dbReference>
<proteinExistence type="predicted"/>
<feature type="transmembrane region" description="Helical" evidence="2">
    <location>
        <begin position="55"/>
        <end position="79"/>
    </location>
</feature>
<keyword evidence="2" id="KW-1133">Transmembrane helix</keyword>
<gene>
    <name evidence="3" type="ORF">KEC56_11010</name>
</gene>
<dbReference type="RefSeq" id="WP_227530993.1">
    <property type="nucleotide sequence ID" value="NZ_JAGTTM010000004.1"/>
</dbReference>
<evidence type="ECO:0000313" key="4">
    <source>
        <dbReference type="Proteomes" id="UP001139289"/>
    </source>
</evidence>
<sequence>MNSNDPQQSREPGAPVYDKDSSHAAVPVDANHTLRTDVHEREKAEFGGFKFGSAFFGWLTAMGTTVLLTALVAAIGAAVGFGNGTTPEEAADAAAETIEDCPNEGDHGRAEGGEDAGESSCLGGDGDAREALWVGEDVPLGTGYRGDDGEDECDPPRGTSCCLAEHSSVVAVTPPSGSSRRDSAAARPGRRG</sequence>
<name>A0A9X1LR37_9MICO</name>
<accession>A0A9X1LR37</accession>
<keyword evidence="4" id="KW-1185">Reference proteome</keyword>
<evidence type="ECO:0000256" key="1">
    <source>
        <dbReference type="SAM" id="MobiDB-lite"/>
    </source>
</evidence>
<comment type="caution">
    <text evidence="3">The sequence shown here is derived from an EMBL/GenBank/DDBJ whole genome shotgun (WGS) entry which is preliminary data.</text>
</comment>
<dbReference type="EMBL" id="JAGTTM010000004">
    <property type="protein sequence ID" value="MCC2030035.1"/>
    <property type="molecule type" value="Genomic_DNA"/>
</dbReference>
<evidence type="ECO:0000313" key="3">
    <source>
        <dbReference type="EMBL" id="MCC2030035.1"/>
    </source>
</evidence>
<keyword evidence="2" id="KW-0812">Transmembrane</keyword>
<evidence type="ECO:0000256" key="2">
    <source>
        <dbReference type="SAM" id="Phobius"/>
    </source>
</evidence>